<keyword evidence="4" id="KW-1185">Reference proteome</keyword>
<dbReference type="SUPFAM" id="SSF81383">
    <property type="entry name" value="F-box domain"/>
    <property type="match status" value="1"/>
</dbReference>
<organism evidence="3 4">
    <name type="scientific">Astrephomene gubernaculifera</name>
    <dbReference type="NCBI Taxonomy" id="47775"/>
    <lineage>
        <taxon>Eukaryota</taxon>
        <taxon>Viridiplantae</taxon>
        <taxon>Chlorophyta</taxon>
        <taxon>core chlorophytes</taxon>
        <taxon>Chlorophyceae</taxon>
        <taxon>CS clade</taxon>
        <taxon>Chlamydomonadales</taxon>
        <taxon>Astrephomenaceae</taxon>
        <taxon>Astrephomene</taxon>
    </lineage>
</organism>
<feature type="compositionally biased region" description="Low complexity" evidence="1">
    <location>
        <begin position="274"/>
        <end position="295"/>
    </location>
</feature>
<feature type="region of interest" description="Disordered" evidence="1">
    <location>
        <begin position="66"/>
        <end position="112"/>
    </location>
</feature>
<accession>A0AAD3HKT0</accession>
<dbReference type="InterPro" id="IPR036047">
    <property type="entry name" value="F-box-like_dom_sf"/>
</dbReference>
<dbReference type="GO" id="GO:0019005">
    <property type="term" value="C:SCF ubiquitin ligase complex"/>
    <property type="evidence" value="ECO:0007669"/>
    <property type="project" value="TreeGrafter"/>
</dbReference>
<gene>
    <name evidence="3" type="ORF">Agub_g6314</name>
</gene>
<dbReference type="GO" id="GO:0005737">
    <property type="term" value="C:cytoplasm"/>
    <property type="evidence" value="ECO:0007669"/>
    <property type="project" value="TreeGrafter"/>
</dbReference>
<dbReference type="CDD" id="cd09917">
    <property type="entry name" value="F-box_SF"/>
    <property type="match status" value="1"/>
</dbReference>
<feature type="region of interest" description="Disordered" evidence="1">
    <location>
        <begin position="133"/>
        <end position="174"/>
    </location>
</feature>
<reference evidence="3 4" key="1">
    <citation type="journal article" date="2021" name="Sci. Rep.">
        <title>Genome sequencing of the multicellular alga Astrephomene provides insights into convergent evolution of germ-soma differentiation.</title>
        <authorList>
            <person name="Yamashita S."/>
            <person name="Yamamoto K."/>
            <person name="Matsuzaki R."/>
            <person name="Suzuki S."/>
            <person name="Yamaguchi H."/>
            <person name="Hirooka S."/>
            <person name="Minakuchi Y."/>
            <person name="Miyagishima S."/>
            <person name="Kawachi M."/>
            <person name="Toyoda A."/>
            <person name="Nozaki H."/>
        </authorList>
    </citation>
    <scope>NUCLEOTIDE SEQUENCE [LARGE SCALE GENOMIC DNA]</scope>
    <source>
        <strain evidence="3 4">NIES-4017</strain>
    </source>
</reference>
<evidence type="ECO:0000259" key="2">
    <source>
        <dbReference type="Pfam" id="PF12937"/>
    </source>
</evidence>
<feature type="domain" description="F-box" evidence="2">
    <location>
        <begin position="176"/>
        <end position="221"/>
    </location>
</feature>
<dbReference type="AlphaFoldDB" id="A0AAD3HKT0"/>
<name>A0AAD3HKT0_9CHLO</name>
<dbReference type="PANTHER" id="PTHR12874">
    <property type="entry name" value="F-BOX ONLY PROTEIN 48-RELATED"/>
    <property type="match status" value="1"/>
</dbReference>
<proteinExistence type="predicted"/>
<feature type="region of interest" description="Disordered" evidence="1">
    <location>
        <begin position="239"/>
        <end position="296"/>
    </location>
</feature>
<comment type="caution">
    <text evidence="3">The sequence shown here is derived from an EMBL/GenBank/DDBJ whole genome shotgun (WGS) entry which is preliminary data.</text>
</comment>
<dbReference type="PANTHER" id="PTHR12874:SF9">
    <property type="entry name" value="F-BOX ONLY PROTEIN 48"/>
    <property type="match status" value="1"/>
</dbReference>
<sequence>MFGHAAKLSALINKDPPQLPNEDALVAELRAKLGPGADPEKLLFQVRSSRGKTHWAVNSYLRDVMTSSTPGQEDFRPRRPAAAGPAATPAAAASSSSSPRNREAAAASSPPAEATVALPGGCGCGCSSGGQHPASPAAGAASDLSDLNHDTPDPTTTTTSIPSRTTASCSPAPSLDGLPVSLLEAVCRRLEDHRDVCAAAMTCRALAAAASSDALWRRLFRSRWGDTVFPTEPHRAAAAGAAGGGQLGLGQQQPQQQPLLQAAPRSAMPPPPAAAGEQQAGGSLPSGSGLVSGAEGAEEGEALVAAGREQQQPLPLQHPAAAAAAAAAAAGGVTAAEATPGSPQAALRFEQLGASSGLPTAPVTREGGAAAAAAGKDTTTDAGGGHASNSNTTTNNNNGFGSNTGAASNAAGTTPSTSSYRQRYRQQLSYLTHLRCPRCGAADIVPIVYGFPSPALLEGMRRRRLILGGDHLIEDCHVWGCTACTASFRHFPYDGCERWLADLARSSSRQAAAAAAAGGHPHLPHYTYEL</sequence>
<dbReference type="Proteomes" id="UP001054857">
    <property type="component" value="Unassembled WGS sequence"/>
</dbReference>
<evidence type="ECO:0000313" key="3">
    <source>
        <dbReference type="EMBL" id="GFR45004.1"/>
    </source>
</evidence>
<dbReference type="EMBL" id="BMAR01000009">
    <property type="protein sequence ID" value="GFR45004.1"/>
    <property type="molecule type" value="Genomic_DNA"/>
</dbReference>
<feature type="compositionally biased region" description="Low complexity" evidence="1">
    <location>
        <begin position="249"/>
        <end position="266"/>
    </location>
</feature>
<dbReference type="Pfam" id="PF12937">
    <property type="entry name" value="F-box-like"/>
    <property type="match status" value="1"/>
</dbReference>
<protein>
    <recommendedName>
        <fullName evidence="2">F-box domain-containing protein</fullName>
    </recommendedName>
</protein>
<feature type="compositionally biased region" description="Low complexity" evidence="1">
    <location>
        <begin position="80"/>
        <end position="112"/>
    </location>
</feature>
<feature type="region of interest" description="Disordered" evidence="1">
    <location>
        <begin position="357"/>
        <end position="420"/>
    </location>
</feature>
<feature type="region of interest" description="Disordered" evidence="1">
    <location>
        <begin position="1"/>
        <end position="20"/>
    </location>
</feature>
<feature type="compositionally biased region" description="Low complexity" evidence="1">
    <location>
        <begin position="367"/>
        <end position="419"/>
    </location>
</feature>
<evidence type="ECO:0000313" key="4">
    <source>
        <dbReference type="Proteomes" id="UP001054857"/>
    </source>
</evidence>
<dbReference type="Gene3D" id="1.20.1280.50">
    <property type="match status" value="1"/>
</dbReference>
<feature type="compositionally biased region" description="Low complexity" evidence="1">
    <location>
        <begin position="153"/>
        <end position="168"/>
    </location>
</feature>
<evidence type="ECO:0000256" key="1">
    <source>
        <dbReference type="SAM" id="MobiDB-lite"/>
    </source>
</evidence>
<dbReference type="GO" id="GO:0031146">
    <property type="term" value="P:SCF-dependent proteasomal ubiquitin-dependent protein catabolic process"/>
    <property type="evidence" value="ECO:0007669"/>
    <property type="project" value="TreeGrafter"/>
</dbReference>
<dbReference type="InterPro" id="IPR001810">
    <property type="entry name" value="F-box_dom"/>
</dbReference>